<dbReference type="InterPro" id="IPR003165">
    <property type="entry name" value="Piwi"/>
</dbReference>
<evidence type="ECO:0000259" key="1">
    <source>
        <dbReference type="PROSITE" id="PS50822"/>
    </source>
</evidence>
<dbReference type="GO" id="GO:0003676">
    <property type="term" value="F:nucleic acid binding"/>
    <property type="evidence" value="ECO:0007669"/>
    <property type="project" value="InterPro"/>
</dbReference>
<evidence type="ECO:0000313" key="2">
    <source>
        <dbReference type="Proteomes" id="UP000887565"/>
    </source>
</evidence>
<organism evidence="2 3">
    <name type="scientific">Romanomermis culicivorax</name>
    <name type="common">Nematode worm</name>
    <dbReference type="NCBI Taxonomy" id="13658"/>
    <lineage>
        <taxon>Eukaryota</taxon>
        <taxon>Metazoa</taxon>
        <taxon>Ecdysozoa</taxon>
        <taxon>Nematoda</taxon>
        <taxon>Enoplea</taxon>
        <taxon>Dorylaimia</taxon>
        <taxon>Mermithida</taxon>
        <taxon>Mermithoidea</taxon>
        <taxon>Mermithidae</taxon>
        <taxon>Romanomermis</taxon>
    </lineage>
</organism>
<reference evidence="3" key="1">
    <citation type="submission" date="2022-11" db="UniProtKB">
        <authorList>
            <consortium name="WormBaseParasite"/>
        </authorList>
    </citation>
    <scope>IDENTIFICATION</scope>
</reference>
<dbReference type="SMART" id="SM00950">
    <property type="entry name" value="Piwi"/>
    <property type="match status" value="1"/>
</dbReference>
<accession>A0A915K1Z6</accession>
<dbReference type="SUPFAM" id="SSF53098">
    <property type="entry name" value="Ribonuclease H-like"/>
    <property type="match status" value="1"/>
</dbReference>
<dbReference type="PANTHER" id="PTHR22891">
    <property type="entry name" value="EUKARYOTIC TRANSLATION INITIATION FACTOR 2C"/>
    <property type="match status" value="1"/>
</dbReference>
<protein>
    <submittedName>
        <fullName evidence="3">Piwi domain-containing protein</fullName>
    </submittedName>
</protein>
<dbReference type="Proteomes" id="UP000887565">
    <property type="component" value="Unplaced"/>
</dbReference>
<feature type="domain" description="Piwi" evidence="1">
    <location>
        <begin position="1"/>
        <end position="131"/>
    </location>
</feature>
<dbReference type="Pfam" id="PF02171">
    <property type="entry name" value="Piwi"/>
    <property type="match status" value="1"/>
</dbReference>
<dbReference type="InterPro" id="IPR036397">
    <property type="entry name" value="RNaseH_sf"/>
</dbReference>
<dbReference type="OMA" id="HEDFNFY"/>
<dbReference type="Gene3D" id="3.30.420.10">
    <property type="entry name" value="Ribonuclease H-like superfamily/Ribonuclease H"/>
    <property type="match status" value="1"/>
</dbReference>
<dbReference type="InterPro" id="IPR012337">
    <property type="entry name" value="RNaseH-like_sf"/>
</dbReference>
<proteinExistence type="predicted"/>
<dbReference type="PROSITE" id="PS50822">
    <property type="entry name" value="PIWI"/>
    <property type="match status" value="1"/>
</dbReference>
<evidence type="ECO:0000313" key="3">
    <source>
        <dbReference type="WBParaSite" id="nRc.2.0.1.t31843-RA"/>
    </source>
</evidence>
<keyword evidence="2" id="KW-1185">Reference proteome</keyword>
<name>A0A915K1Z6_ROMCU</name>
<dbReference type="WBParaSite" id="nRc.2.0.1.t31843-RA">
    <property type="protein sequence ID" value="nRc.2.0.1.t31843-RA"/>
    <property type="gene ID" value="nRc.2.0.1.g31843"/>
</dbReference>
<sequence>VLREELRGIREACLKVDAAFKPKITFVVVQKRHHTRFFPANPDEGCGRAKNVFPGTVLDNAILFHEDFNFYLCSHAGIQGTSRPTRYHVLHDDNLFSPDEMQSLTYYLCHCFSRCTRAVSIPAPVYYAHLACTRSRAHLISVVGDAFSDTASTRSGEQGHTSSVPEEQLIKGATVMDNIRKEMYFT</sequence>
<dbReference type="AlphaFoldDB" id="A0A915K1Z6"/>